<dbReference type="Pfam" id="PF01627">
    <property type="entry name" value="Hpt"/>
    <property type="match status" value="1"/>
</dbReference>
<sequence>MATPTDPAFQDRLQALRDKYAASVPERMAAIRDGLALCVSAGRTPANLEQLHHALHSVAGSAGSFGLHALGDESRRIEQLVRGVMEEGAAWDGIDTAVQALLHWADKDFRATKFGAHD</sequence>
<dbReference type="AlphaFoldDB" id="A0A6N9HM38"/>
<keyword evidence="4" id="KW-1185">Reference proteome</keyword>
<proteinExistence type="predicted"/>
<comment type="caution">
    <text evidence="3">The sequence shown here is derived from an EMBL/GenBank/DDBJ whole genome shotgun (WGS) entry which is preliminary data.</text>
</comment>
<evidence type="ECO:0000313" key="3">
    <source>
        <dbReference type="EMBL" id="MYN03735.1"/>
    </source>
</evidence>
<dbReference type="GO" id="GO:0004672">
    <property type="term" value="F:protein kinase activity"/>
    <property type="evidence" value="ECO:0007669"/>
    <property type="project" value="UniProtKB-ARBA"/>
</dbReference>
<dbReference type="SUPFAM" id="SSF47226">
    <property type="entry name" value="Histidine-containing phosphotransfer domain, HPT domain"/>
    <property type="match status" value="1"/>
</dbReference>
<dbReference type="Gene3D" id="1.20.120.160">
    <property type="entry name" value="HPT domain"/>
    <property type="match status" value="1"/>
</dbReference>
<dbReference type="InterPro" id="IPR036641">
    <property type="entry name" value="HPT_dom_sf"/>
</dbReference>
<dbReference type="GO" id="GO:0000160">
    <property type="term" value="P:phosphorelay signal transduction system"/>
    <property type="evidence" value="ECO:0007669"/>
    <property type="project" value="UniProtKB-KW"/>
</dbReference>
<dbReference type="EMBL" id="WWCJ01000011">
    <property type="protein sequence ID" value="MYN03735.1"/>
    <property type="molecule type" value="Genomic_DNA"/>
</dbReference>
<evidence type="ECO:0000313" key="4">
    <source>
        <dbReference type="Proteomes" id="UP000448575"/>
    </source>
</evidence>
<accession>A0A6N9HM38</accession>
<feature type="domain" description="HPt" evidence="2">
    <location>
        <begin position="16"/>
        <end position="102"/>
    </location>
</feature>
<dbReference type="Proteomes" id="UP000448575">
    <property type="component" value="Unassembled WGS sequence"/>
</dbReference>
<evidence type="ECO:0000259" key="2">
    <source>
        <dbReference type="Pfam" id="PF01627"/>
    </source>
</evidence>
<dbReference type="RefSeq" id="WP_161026704.1">
    <property type="nucleotide sequence ID" value="NZ_WWCJ01000011.1"/>
</dbReference>
<organism evidence="3 4">
    <name type="scientific">Pseudoduganella guangdongensis</name>
    <dbReference type="NCBI Taxonomy" id="2692179"/>
    <lineage>
        <taxon>Bacteria</taxon>
        <taxon>Pseudomonadati</taxon>
        <taxon>Pseudomonadota</taxon>
        <taxon>Betaproteobacteria</taxon>
        <taxon>Burkholderiales</taxon>
        <taxon>Oxalobacteraceae</taxon>
        <taxon>Telluria group</taxon>
        <taxon>Pseudoduganella</taxon>
    </lineage>
</organism>
<dbReference type="InterPro" id="IPR008207">
    <property type="entry name" value="Sig_transdc_His_kin_Hpt_dom"/>
</dbReference>
<gene>
    <name evidence="3" type="ORF">GTP41_16710</name>
</gene>
<protein>
    <submittedName>
        <fullName evidence="3">Hpt domain-containing protein</fullName>
    </submittedName>
</protein>
<reference evidence="3 4" key="1">
    <citation type="submission" date="2019-12" db="EMBL/GenBank/DDBJ databases">
        <title>Novel species isolated from a subtropical stream in China.</title>
        <authorList>
            <person name="Lu H."/>
        </authorList>
    </citation>
    <scope>NUCLEOTIDE SEQUENCE [LARGE SCALE GENOMIC DNA]</scope>
    <source>
        <strain evidence="3 4">DS3</strain>
    </source>
</reference>
<name>A0A6N9HM38_9BURK</name>
<keyword evidence="1" id="KW-0902">Two-component regulatory system</keyword>
<evidence type="ECO:0000256" key="1">
    <source>
        <dbReference type="ARBA" id="ARBA00023012"/>
    </source>
</evidence>